<dbReference type="PANTHER" id="PTHR46205">
    <property type="entry name" value="LOQUACIOUS, ISOFORM B"/>
    <property type="match status" value="1"/>
</dbReference>
<dbReference type="AlphaFoldDB" id="A0A2S2PBX4"/>
<feature type="domain" description="DRBM" evidence="4">
    <location>
        <begin position="323"/>
        <end position="389"/>
    </location>
</feature>
<dbReference type="SMART" id="SM00358">
    <property type="entry name" value="DSRM"/>
    <property type="match status" value="3"/>
</dbReference>
<organism evidence="5">
    <name type="scientific">Schizaphis graminum</name>
    <name type="common">Green bug aphid</name>
    <dbReference type="NCBI Taxonomy" id="13262"/>
    <lineage>
        <taxon>Eukaryota</taxon>
        <taxon>Metazoa</taxon>
        <taxon>Ecdysozoa</taxon>
        <taxon>Arthropoda</taxon>
        <taxon>Hexapoda</taxon>
        <taxon>Insecta</taxon>
        <taxon>Pterygota</taxon>
        <taxon>Neoptera</taxon>
        <taxon>Paraneoptera</taxon>
        <taxon>Hemiptera</taxon>
        <taxon>Sternorrhyncha</taxon>
        <taxon>Aphidomorpha</taxon>
        <taxon>Aphidoidea</taxon>
        <taxon>Aphididae</taxon>
        <taxon>Aphidini</taxon>
        <taxon>Schizaphis</taxon>
    </lineage>
</organism>
<dbReference type="Pfam" id="PF00035">
    <property type="entry name" value="dsrm"/>
    <property type="match status" value="2"/>
</dbReference>
<dbReference type="GO" id="GO:0070920">
    <property type="term" value="P:regulation of regulatory ncRNA processing"/>
    <property type="evidence" value="ECO:0007669"/>
    <property type="project" value="TreeGrafter"/>
</dbReference>
<dbReference type="GO" id="GO:0030422">
    <property type="term" value="P:siRNA processing"/>
    <property type="evidence" value="ECO:0007669"/>
    <property type="project" value="TreeGrafter"/>
</dbReference>
<dbReference type="GO" id="GO:0003725">
    <property type="term" value="F:double-stranded RNA binding"/>
    <property type="evidence" value="ECO:0007669"/>
    <property type="project" value="TreeGrafter"/>
</dbReference>
<sequence length="393" mass="44998">MSSYLRHNSRVEKFSNEMVDYIEAGHSNTSVDGRVKYSDKGCMTQEHLLDYKYELCGKNVKSKMDLSKRLSEIKLDNEKSPIAKLNEIMLLKKQSVEYNLISIVGHVHEPIFTFVAKNDEISAYGEGSSKKEAKKNAAISFLNKLDNNDGNNTITSTTSSTSPDKHSPSKYRDEKIVDELSKSNPIGMLQELCMARHWELPTYEFPHDQHNEIHRTCYSVICSLRDLKSIGEGKTKQAAKREAAQIMYDQIKNVSQQNNSTGKNFEYPSPTHYMLRNTVESKDIDYFNVQQPLELFLNRLKSSQKQSLSRLRNTHSTIELKNNAIEFLYEIGNEENFNITYILMKKDLNDIGMLMQLAVTPLLLFVGTGRTMQEAKEMAAYVALSYIKLLLEK</sequence>
<feature type="compositionally biased region" description="Basic and acidic residues" evidence="3">
    <location>
        <begin position="163"/>
        <end position="172"/>
    </location>
</feature>
<keyword evidence="5" id="KW-0418">Kinase</keyword>
<name>A0A2S2PBX4_SCHGA</name>
<feature type="domain" description="DRBM" evidence="4">
    <location>
        <begin position="80"/>
        <end position="147"/>
    </location>
</feature>
<dbReference type="FunFam" id="3.30.160.20:FF:000007">
    <property type="entry name" value="Double-stranded RNA-binding protein Staufen homolog 1"/>
    <property type="match status" value="1"/>
</dbReference>
<dbReference type="GO" id="GO:0070578">
    <property type="term" value="C:RISC-loading complex"/>
    <property type="evidence" value="ECO:0007669"/>
    <property type="project" value="TreeGrafter"/>
</dbReference>
<keyword evidence="5" id="KW-0808">Transferase</keyword>
<feature type="region of interest" description="Disordered" evidence="3">
    <location>
        <begin position="150"/>
        <end position="172"/>
    </location>
</feature>
<reference evidence="5" key="1">
    <citation type="submission" date="2018-04" db="EMBL/GenBank/DDBJ databases">
        <title>Transcriptome of Schizaphis graminum biotype I.</title>
        <authorList>
            <person name="Scully E.D."/>
            <person name="Geib S.M."/>
            <person name="Palmer N.A."/>
            <person name="Koch K."/>
            <person name="Bradshaw J."/>
            <person name="Heng-Moss T."/>
            <person name="Sarath G."/>
        </authorList>
    </citation>
    <scope>NUCLEOTIDE SEQUENCE</scope>
</reference>
<dbReference type="SUPFAM" id="SSF54768">
    <property type="entry name" value="dsRNA-binding domain-like"/>
    <property type="match status" value="3"/>
</dbReference>
<keyword evidence="1 2" id="KW-0694">RNA-binding</keyword>
<evidence type="ECO:0000256" key="3">
    <source>
        <dbReference type="SAM" id="MobiDB-lite"/>
    </source>
</evidence>
<proteinExistence type="predicted"/>
<dbReference type="GO" id="GO:0035197">
    <property type="term" value="F:siRNA binding"/>
    <property type="evidence" value="ECO:0007669"/>
    <property type="project" value="TreeGrafter"/>
</dbReference>
<dbReference type="GO" id="GO:0005737">
    <property type="term" value="C:cytoplasm"/>
    <property type="evidence" value="ECO:0007669"/>
    <property type="project" value="TreeGrafter"/>
</dbReference>
<dbReference type="Gene3D" id="3.30.160.20">
    <property type="match status" value="3"/>
</dbReference>
<evidence type="ECO:0000256" key="2">
    <source>
        <dbReference type="PROSITE-ProRule" id="PRU00266"/>
    </source>
</evidence>
<evidence type="ECO:0000259" key="4">
    <source>
        <dbReference type="PROSITE" id="PS50137"/>
    </source>
</evidence>
<dbReference type="GO" id="GO:0016301">
    <property type="term" value="F:kinase activity"/>
    <property type="evidence" value="ECO:0007669"/>
    <property type="project" value="UniProtKB-KW"/>
</dbReference>
<evidence type="ECO:0000313" key="5">
    <source>
        <dbReference type="EMBL" id="MBY26894.1"/>
    </source>
</evidence>
<feature type="domain" description="DRBM" evidence="4">
    <location>
        <begin position="184"/>
        <end position="253"/>
    </location>
</feature>
<protein>
    <submittedName>
        <fullName evidence="5">Interferon-inducible double stranded RNA-dependent protein kinase activator A</fullName>
    </submittedName>
</protein>
<dbReference type="PANTHER" id="PTHR46205:SF3">
    <property type="entry name" value="LOQUACIOUS, ISOFORM B"/>
    <property type="match status" value="1"/>
</dbReference>
<evidence type="ECO:0000256" key="1">
    <source>
        <dbReference type="ARBA" id="ARBA00022884"/>
    </source>
</evidence>
<dbReference type="EMBL" id="GGMR01014275">
    <property type="protein sequence ID" value="MBY26894.1"/>
    <property type="molecule type" value="Transcribed_RNA"/>
</dbReference>
<dbReference type="GO" id="GO:0005634">
    <property type="term" value="C:nucleus"/>
    <property type="evidence" value="ECO:0007669"/>
    <property type="project" value="TreeGrafter"/>
</dbReference>
<dbReference type="InterPro" id="IPR051247">
    <property type="entry name" value="RLC_Component"/>
</dbReference>
<dbReference type="GO" id="GO:0016442">
    <property type="term" value="C:RISC complex"/>
    <property type="evidence" value="ECO:0007669"/>
    <property type="project" value="TreeGrafter"/>
</dbReference>
<gene>
    <name evidence="5" type="primary">Prkra_0</name>
    <name evidence="5" type="ORF">g.24989</name>
</gene>
<dbReference type="PROSITE" id="PS50137">
    <property type="entry name" value="DS_RBD"/>
    <property type="match status" value="3"/>
</dbReference>
<dbReference type="InterPro" id="IPR014720">
    <property type="entry name" value="dsRBD_dom"/>
</dbReference>
<accession>A0A2S2PBX4</accession>